<accession>A0A9P4TMX3</accession>
<dbReference type="EMBL" id="SWKU01000003">
    <property type="protein sequence ID" value="KAF3008939.1"/>
    <property type="molecule type" value="Genomic_DNA"/>
</dbReference>
<name>A0A9P4TMX3_CURKU</name>
<keyword evidence="2" id="KW-1185">Reference proteome</keyword>
<dbReference type="AlphaFoldDB" id="A0A9P4TMX3"/>
<reference evidence="1" key="1">
    <citation type="submission" date="2019-04" db="EMBL/GenBank/DDBJ databases">
        <title>Sequencing of skin fungus with MAO and IRED activity.</title>
        <authorList>
            <person name="Marsaioli A.J."/>
            <person name="Bonatto J.M.C."/>
            <person name="Reis Junior O."/>
        </authorList>
    </citation>
    <scope>NUCLEOTIDE SEQUENCE</scope>
    <source>
        <strain evidence="1">30M1</strain>
    </source>
</reference>
<protein>
    <submittedName>
        <fullName evidence="1">Uncharacterized protein</fullName>
    </submittedName>
</protein>
<proteinExistence type="predicted"/>
<organism evidence="1 2">
    <name type="scientific">Curvularia kusanoi</name>
    <name type="common">Cochliobolus kusanoi</name>
    <dbReference type="NCBI Taxonomy" id="90978"/>
    <lineage>
        <taxon>Eukaryota</taxon>
        <taxon>Fungi</taxon>
        <taxon>Dikarya</taxon>
        <taxon>Ascomycota</taxon>
        <taxon>Pezizomycotina</taxon>
        <taxon>Dothideomycetes</taxon>
        <taxon>Pleosporomycetidae</taxon>
        <taxon>Pleosporales</taxon>
        <taxon>Pleosporineae</taxon>
        <taxon>Pleosporaceae</taxon>
        <taxon>Curvularia</taxon>
    </lineage>
</organism>
<comment type="caution">
    <text evidence="1">The sequence shown here is derived from an EMBL/GenBank/DDBJ whole genome shotgun (WGS) entry which is preliminary data.</text>
</comment>
<gene>
    <name evidence="1" type="ORF">E8E13_011357</name>
</gene>
<sequence length="242" mass="27748">MAATLLHSSGAIRSEQSNSVDMAGTILHCGYPSVSIELNLRQQIHLVAVRTRFFDIPGLHTLWFGIQQCCQLDYTVFGHRRNPGAYFSNLKPGFSFVFSCDLAIYWDNKLTRHVIPTIANIHSGDIALDFYRDLSDSDKHRGHAVIFDSRDALYIRRDLVQRFDFFSGNHFSICNFHFVVNCPAKRRNCDLFTRGNLIHLASSHRSRLNRTLHTHCKRIGDLINSRSNNNPSARTACPDRRW</sequence>
<evidence type="ECO:0000313" key="1">
    <source>
        <dbReference type="EMBL" id="KAF3008939.1"/>
    </source>
</evidence>
<evidence type="ECO:0000313" key="2">
    <source>
        <dbReference type="Proteomes" id="UP000801428"/>
    </source>
</evidence>
<dbReference type="Proteomes" id="UP000801428">
    <property type="component" value="Unassembled WGS sequence"/>
</dbReference>